<protein>
    <submittedName>
        <fullName evidence="1">Uncharacterized protein</fullName>
    </submittedName>
</protein>
<proteinExistence type="predicted"/>
<evidence type="ECO:0000313" key="1">
    <source>
        <dbReference type="EMBL" id="JAE08076.1"/>
    </source>
</evidence>
<sequence>MITLGPCKLPLQLQISSPSPCPYMHPPDLSFHLPTDLAALPS</sequence>
<dbReference type="EMBL" id="GBRH01189820">
    <property type="protein sequence ID" value="JAE08076.1"/>
    <property type="molecule type" value="Transcribed_RNA"/>
</dbReference>
<reference evidence="1" key="1">
    <citation type="submission" date="2014-09" db="EMBL/GenBank/DDBJ databases">
        <authorList>
            <person name="Magalhaes I.L.F."/>
            <person name="Oliveira U."/>
            <person name="Santos F.R."/>
            <person name="Vidigal T.H.D.A."/>
            <person name="Brescovit A.D."/>
            <person name="Santos A.J."/>
        </authorList>
    </citation>
    <scope>NUCLEOTIDE SEQUENCE</scope>
    <source>
        <tissue evidence="1">Shoot tissue taken approximately 20 cm above the soil surface</tissue>
    </source>
</reference>
<organism evidence="1">
    <name type="scientific">Arundo donax</name>
    <name type="common">Giant reed</name>
    <name type="synonym">Donax arundinaceus</name>
    <dbReference type="NCBI Taxonomy" id="35708"/>
    <lineage>
        <taxon>Eukaryota</taxon>
        <taxon>Viridiplantae</taxon>
        <taxon>Streptophyta</taxon>
        <taxon>Embryophyta</taxon>
        <taxon>Tracheophyta</taxon>
        <taxon>Spermatophyta</taxon>
        <taxon>Magnoliopsida</taxon>
        <taxon>Liliopsida</taxon>
        <taxon>Poales</taxon>
        <taxon>Poaceae</taxon>
        <taxon>PACMAD clade</taxon>
        <taxon>Arundinoideae</taxon>
        <taxon>Arundineae</taxon>
        <taxon>Arundo</taxon>
    </lineage>
</organism>
<reference evidence="1" key="2">
    <citation type="journal article" date="2015" name="Data Brief">
        <title>Shoot transcriptome of the giant reed, Arundo donax.</title>
        <authorList>
            <person name="Barrero R.A."/>
            <person name="Guerrero F.D."/>
            <person name="Moolhuijzen P."/>
            <person name="Goolsby J.A."/>
            <person name="Tidwell J."/>
            <person name="Bellgard S.E."/>
            <person name="Bellgard M.I."/>
        </authorList>
    </citation>
    <scope>NUCLEOTIDE SEQUENCE</scope>
    <source>
        <tissue evidence="1">Shoot tissue taken approximately 20 cm above the soil surface</tissue>
    </source>
</reference>
<dbReference type="AlphaFoldDB" id="A0A0A9FD65"/>
<name>A0A0A9FD65_ARUDO</name>
<accession>A0A0A9FD65</accession>